<dbReference type="InterPro" id="IPR026913">
    <property type="entry name" value="METTL24"/>
</dbReference>
<reference evidence="1 2" key="1">
    <citation type="submission" date="2018-01" db="EMBL/GenBank/DDBJ databases">
        <authorList>
            <person name="Fu G.-Y."/>
        </authorList>
    </citation>
    <scope>NUCLEOTIDE SEQUENCE [LARGE SCALE GENOMIC DNA]</scope>
    <source>
        <strain evidence="1 2">SY39</strain>
    </source>
</reference>
<evidence type="ECO:0000313" key="2">
    <source>
        <dbReference type="Proteomes" id="UP000242205"/>
    </source>
</evidence>
<evidence type="ECO:0000313" key="1">
    <source>
        <dbReference type="EMBL" id="AUN95708.1"/>
    </source>
</evidence>
<name>A0A2I6S8Y0_9RHOO</name>
<dbReference type="PANTHER" id="PTHR32026:SF10">
    <property type="entry name" value="METHYLTRANSFERASE-LIKE PROTEIN 24-RELATED"/>
    <property type="match status" value="1"/>
</dbReference>
<dbReference type="EMBL" id="CP025682">
    <property type="protein sequence ID" value="AUN95708.1"/>
    <property type="molecule type" value="Genomic_DNA"/>
</dbReference>
<protein>
    <recommendedName>
        <fullName evidence="3">Methyltransferase FkbM domain-containing protein</fullName>
    </recommendedName>
</protein>
<organism evidence="1 2">
    <name type="scientific">Pseudazoarcus pumilus</name>
    <dbReference type="NCBI Taxonomy" id="2067960"/>
    <lineage>
        <taxon>Bacteria</taxon>
        <taxon>Pseudomonadati</taxon>
        <taxon>Pseudomonadota</taxon>
        <taxon>Betaproteobacteria</taxon>
        <taxon>Rhodocyclales</taxon>
        <taxon>Zoogloeaceae</taxon>
        <taxon>Pseudazoarcus</taxon>
    </lineage>
</organism>
<dbReference type="RefSeq" id="WP_102247754.1">
    <property type="nucleotide sequence ID" value="NZ_CP025682.1"/>
</dbReference>
<dbReference type="KEGG" id="atw:C0099_12665"/>
<accession>A0A2I6S8Y0</accession>
<gene>
    <name evidence="1" type="ORF">C0099_12665</name>
</gene>
<sequence>MDAALRRWVRRLIDRVVGGSVLKVLEDRAVIARIDALESELRAMPDDFVDALHGAGIHPRVEILKRGVVKGYPEHDEDAGERACVLMHLLKPEALVDGDYVRLGRDHDGGYVMAADLLNGGVAYSFGIADDVSWDADMAERGYEVFQYDHTIERLPDSHERFHFEAVGICPSGRDGGRLRSLYALLERNGHAARRDLVLKIDVEGAEWEVFAAMPAESLRCFAQIVVELHWLDRAGDAAFFATAHEALSRLRREFVPVHVHGNNYGGLRVLGGVCIAPVLEVTYVRRDLARTKPDDRCFPTPLDQPNHPDRPDLWLGRFEYPEPVSGGRCADPGVDGTIGR</sequence>
<proteinExistence type="predicted"/>
<dbReference type="Proteomes" id="UP000242205">
    <property type="component" value="Chromosome"/>
</dbReference>
<dbReference type="PANTHER" id="PTHR32026">
    <property type="entry name" value="METHYLTRANSFERASE-LIKE PROTEIN 24"/>
    <property type="match status" value="1"/>
</dbReference>
<evidence type="ECO:0008006" key="3">
    <source>
        <dbReference type="Google" id="ProtNLM"/>
    </source>
</evidence>
<dbReference type="AlphaFoldDB" id="A0A2I6S8Y0"/>
<keyword evidence="2" id="KW-1185">Reference proteome</keyword>